<organism evidence="2 3">
    <name type="scientific">Tegillarca granosa</name>
    <name type="common">Malaysian cockle</name>
    <name type="synonym">Anadara granosa</name>
    <dbReference type="NCBI Taxonomy" id="220873"/>
    <lineage>
        <taxon>Eukaryota</taxon>
        <taxon>Metazoa</taxon>
        <taxon>Spiralia</taxon>
        <taxon>Lophotrochozoa</taxon>
        <taxon>Mollusca</taxon>
        <taxon>Bivalvia</taxon>
        <taxon>Autobranchia</taxon>
        <taxon>Pteriomorphia</taxon>
        <taxon>Arcoida</taxon>
        <taxon>Arcoidea</taxon>
        <taxon>Arcidae</taxon>
        <taxon>Tegillarca</taxon>
    </lineage>
</organism>
<name>A0ABQ9F750_TEGGR</name>
<proteinExistence type="predicted"/>
<keyword evidence="1" id="KW-1133">Transmembrane helix</keyword>
<dbReference type="Gene3D" id="2.60.40.1730">
    <property type="entry name" value="tricorn interacting facor f3 domain"/>
    <property type="match status" value="1"/>
</dbReference>
<keyword evidence="3" id="KW-1185">Reference proteome</keyword>
<keyword evidence="1" id="KW-0472">Membrane</keyword>
<keyword evidence="1" id="KW-0812">Transmembrane</keyword>
<sequence>MGENLNRKSVYEPSLFYRCKLLVCSKGRATAIIVVMGIIILIVVLAATLSQKGYNSNCAPEVTTVSPIQQTTLSYVATNGEPFPWKDIRLPEDISPFRIFSGNVKIKLRVLKETNKIILHVKNLTVKTDDDNIQVKSVKSKTKFKVIKVLEFVKYNQLYIEVDKKMKKDEGV</sequence>
<dbReference type="InterPro" id="IPR042097">
    <property type="entry name" value="Aminopeptidase_N-like_N_sf"/>
</dbReference>
<evidence type="ECO:0000313" key="2">
    <source>
        <dbReference type="EMBL" id="KAJ8311697.1"/>
    </source>
</evidence>
<protein>
    <submittedName>
        <fullName evidence="2">Uncharacterized protein</fullName>
    </submittedName>
</protein>
<dbReference type="Proteomes" id="UP001217089">
    <property type="component" value="Unassembled WGS sequence"/>
</dbReference>
<reference evidence="2 3" key="1">
    <citation type="submission" date="2022-12" db="EMBL/GenBank/DDBJ databases">
        <title>Chromosome-level genome of Tegillarca granosa.</title>
        <authorList>
            <person name="Kim J."/>
        </authorList>
    </citation>
    <scope>NUCLEOTIDE SEQUENCE [LARGE SCALE GENOMIC DNA]</scope>
    <source>
        <strain evidence="2">Teg-2019</strain>
        <tissue evidence="2">Adductor muscle</tissue>
    </source>
</reference>
<gene>
    <name evidence="2" type="ORF">KUTeg_011052</name>
</gene>
<evidence type="ECO:0000313" key="3">
    <source>
        <dbReference type="Proteomes" id="UP001217089"/>
    </source>
</evidence>
<dbReference type="SUPFAM" id="SSF63737">
    <property type="entry name" value="Leukotriene A4 hydrolase N-terminal domain"/>
    <property type="match status" value="1"/>
</dbReference>
<dbReference type="EMBL" id="JARBDR010000496">
    <property type="protein sequence ID" value="KAJ8311697.1"/>
    <property type="molecule type" value="Genomic_DNA"/>
</dbReference>
<evidence type="ECO:0000256" key="1">
    <source>
        <dbReference type="SAM" id="Phobius"/>
    </source>
</evidence>
<comment type="caution">
    <text evidence="2">The sequence shown here is derived from an EMBL/GenBank/DDBJ whole genome shotgun (WGS) entry which is preliminary data.</text>
</comment>
<feature type="transmembrane region" description="Helical" evidence="1">
    <location>
        <begin position="29"/>
        <end position="49"/>
    </location>
</feature>
<accession>A0ABQ9F750</accession>